<reference evidence="1 2" key="1">
    <citation type="journal article" date="2012" name="PLoS Pathog.">
        <title>The genome of the obligate intracellular parasite Trachipleistophora hominis: new insights into microsporidian genome dynamics and reductive evolution.</title>
        <authorList>
            <person name="Heinz E."/>
            <person name="Williams T.A."/>
            <person name="Nakjang S."/>
            <person name="Noel C.J."/>
            <person name="Swan D.C."/>
            <person name="Goldberg A.V."/>
            <person name="Harris S.R."/>
            <person name="Weinmaier T."/>
            <person name="Markert S."/>
            <person name="Becher D."/>
            <person name="Bernhardt J."/>
            <person name="Dagan T."/>
            <person name="Hacker C."/>
            <person name="Lucocq J.M."/>
            <person name="Schweder T."/>
            <person name="Rattei T."/>
            <person name="Hall N."/>
            <person name="Hirt R.P."/>
            <person name="Embley T.M."/>
        </authorList>
    </citation>
    <scope>NUCLEOTIDE SEQUENCE [LARGE SCALE GENOMIC DNA]</scope>
</reference>
<dbReference type="Proteomes" id="UP000011185">
    <property type="component" value="Unassembled WGS sequence"/>
</dbReference>
<dbReference type="VEuPathDB" id="MicrosporidiaDB:THOM_1064"/>
<proteinExistence type="predicted"/>
<evidence type="ECO:0000313" key="2">
    <source>
        <dbReference type="Proteomes" id="UP000011185"/>
    </source>
</evidence>
<dbReference type="EMBL" id="JH993895">
    <property type="protein sequence ID" value="ELQ75960.1"/>
    <property type="molecule type" value="Genomic_DNA"/>
</dbReference>
<keyword evidence="2" id="KW-1185">Reference proteome</keyword>
<name>L7JXB8_TRAHO</name>
<evidence type="ECO:0000313" key="1">
    <source>
        <dbReference type="EMBL" id="ELQ75960.1"/>
    </source>
</evidence>
<gene>
    <name evidence="1" type="ORF">THOM_1064</name>
</gene>
<protein>
    <submittedName>
        <fullName evidence="1">Uncharacterized protein</fullName>
    </submittedName>
</protein>
<dbReference type="AlphaFoldDB" id="L7JXB8"/>
<dbReference type="InParanoid" id="L7JXB8"/>
<organism evidence="1 2">
    <name type="scientific">Trachipleistophora hominis</name>
    <name type="common">Microsporidian parasite</name>
    <dbReference type="NCBI Taxonomy" id="72359"/>
    <lineage>
        <taxon>Eukaryota</taxon>
        <taxon>Fungi</taxon>
        <taxon>Fungi incertae sedis</taxon>
        <taxon>Microsporidia</taxon>
        <taxon>Pleistophoridae</taxon>
        <taxon>Trachipleistophora</taxon>
    </lineage>
</organism>
<sequence>MLWFSHKRCLWWVEEQLLFKIKQIERHAINGKLR</sequence>
<dbReference type="HOGENOM" id="CLU_3377385_0_0_1"/>
<accession>L7JXB8</accession>